<keyword evidence="3" id="KW-1185">Reference proteome</keyword>
<proteinExistence type="predicted"/>
<name>A0A445EGX0_ARAHY</name>
<sequence>MKNERNPNPQPTHSPRARPLQYTASETRNPSSAQIRGPISQKSSKIAAVSARCSPLHSLIAVALAVAHFAVVPLAVAHHYGEHFTGFTTCAQDGVVAAGRDRLVCRLRSWKVCSLLDPLLLDVECLLGTVGDSELLTTLPRRASPSSSVLDLLVPISLRGSELSLSLLFLTATCLSARLWSIHGAVTFFPPSPPVSTTASIYFWKLIKDSRL</sequence>
<organism evidence="2 3">
    <name type="scientific">Arachis hypogaea</name>
    <name type="common">Peanut</name>
    <dbReference type="NCBI Taxonomy" id="3818"/>
    <lineage>
        <taxon>Eukaryota</taxon>
        <taxon>Viridiplantae</taxon>
        <taxon>Streptophyta</taxon>
        <taxon>Embryophyta</taxon>
        <taxon>Tracheophyta</taxon>
        <taxon>Spermatophyta</taxon>
        <taxon>Magnoliopsida</taxon>
        <taxon>eudicotyledons</taxon>
        <taxon>Gunneridae</taxon>
        <taxon>Pentapetalae</taxon>
        <taxon>rosids</taxon>
        <taxon>fabids</taxon>
        <taxon>Fabales</taxon>
        <taxon>Fabaceae</taxon>
        <taxon>Papilionoideae</taxon>
        <taxon>50 kb inversion clade</taxon>
        <taxon>dalbergioids sensu lato</taxon>
        <taxon>Dalbergieae</taxon>
        <taxon>Pterocarpus clade</taxon>
        <taxon>Arachis</taxon>
    </lineage>
</organism>
<dbReference type="AlphaFoldDB" id="A0A445EGX0"/>
<protein>
    <submittedName>
        <fullName evidence="2">Uncharacterized protein</fullName>
    </submittedName>
</protein>
<accession>A0A445EGX0</accession>
<gene>
    <name evidence="2" type="ORF">Ahy_A02g009408</name>
</gene>
<evidence type="ECO:0000256" key="1">
    <source>
        <dbReference type="SAM" id="MobiDB-lite"/>
    </source>
</evidence>
<comment type="caution">
    <text evidence="2">The sequence shown here is derived from an EMBL/GenBank/DDBJ whole genome shotgun (WGS) entry which is preliminary data.</text>
</comment>
<dbReference type="Proteomes" id="UP000289738">
    <property type="component" value="Chromosome A02"/>
</dbReference>
<feature type="region of interest" description="Disordered" evidence="1">
    <location>
        <begin position="1"/>
        <end position="39"/>
    </location>
</feature>
<evidence type="ECO:0000313" key="3">
    <source>
        <dbReference type="Proteomes" id="UP000289738"/>
    </source>
</evidence>
<reference evidence="2 3" key="1">
    <citation type="submission" date="2019-01" db="EMBL/GenBank/DDBJ databases">
        <title>Sequencing of cultivated peanut Arachis hypogaea provides insights into genome evolution and oil improvement.</title>
        <authorList>
            <person name="Chen X."/>
        </authorList>
    </citation>
    <scope>NUCLEOTIDE SEQUENCE [LARGE SCALE GENOMIC DNA]</scope>
    <source>
        <strain evidence="3">cv. Fuhuasheng</strain>
        <tissue evidence="2">Leaves</tissue>
    </source>
</reference>
<feature type="compositionally biased region" description="Polar residues" evidence="1">
    <location>
        <begin position="22"/>
        <end position="39"/>
    </location>
</feature>
<dbReference type="EMBL" id="SDMP01000002">
    <property type="protein sequence ID" value="RYR74684.1"/>
    <property type="molecule type" value="Genomic_DNA"/>
</dbReference>
<evidence type="ECO:0000313" key="2">
    <source>
        <dbReference type="EMBL" id="RYR74684.1"/>
    </source>
</evidence>